<proteinExistence type="predicted"/>
<organism evidence="1 2">
    <name type="scientific">Mycobacterium avium</name>
    <dbReference type="NCBI Taxonomy" id="1764"/>
    <lineage>
        <taxon>Bacteria</taxon>
        <taxon>Bacillati</taxon>
        <taxon>Actinomycetota</taxon>
        <taxon>Actinomycetes</taxon>
        <taxon>Mycobacteriales</taxon>
        <taxon>Mycobacteriaceae</taxon>
        <taxon>Mycobacterium</taxon>
        <taxon>Mycobacterium avium complex (MAC)</taxon>
    </lineage>
</organism>
<comment type="caution">
    <text evidence="1">The sequence shown here is derived from an EMBL/GenBank/DDBJ whole genome shotgun (WGS) entry which is preliminary data.</text>
</comment>
<reference evidence="1 2" key="1">
    <citation type="submission" date="2017-08" db="EMBL/GenBank/DDBJ databases">
        <title>Phylogenetic analysis of Mycobacterium avium complex whole genomes.</title>
        <authorList>
            <person name="Caverly L.J."/>
            <person name="Spilker T."/>
            <person name="Lipuma J."/>
        </authorList>
    </citation>
    <scope>NUCLEOTIDE SEQUENCE [LARGE SCALE GENOMIC DNA]</scope>
    <source>
        <strain evidence="1 2">FLAC0165</strain>
    </source>
</reference>
<sequence length="81" mass="9376">MRDFIVDWWEQEEACQYDIGCPDFTDRPAMVYAVCGLRELCGVNRRTALHFLRMAVSELEAKHPNPSDLDDLIYGKRKVAV</sequence>
<dbReference type="Proteomes" id="UP000217768">
    <property type="component" value="Unassembled WGS sequence"/>
</dbReference>
<protein>
    <submittedName>
        <fullName evidence="1">Uncharacterized protein</fullName>
    </submittedName>
</protein>
<name>A0A2A2ZCQ6_MYCAV</name>
<dbReference type="EMBL" id="NSFD01000053">
    <property type="protein sequence ID" value="PBA24244.1"/>
    <property type="molecule type" value="Genomic_DNA"/>
</dbReference>
<accession>A0A2A2ZCQ6</accession>
<gene>
    <name evidence="1" type="ORF">CKJ66_24070</name>
</gene>
<evidence type="ECO:0000313" key="1">
    <source>
        <dbReference type="EMBL" id="PBA24244.1"/>
    </source>
</evidence>
<dbReference type="AlphaFoldDB" id="A0A2A2ZCQ6"/>
<evidence type="ECO:0000313" key="2">
    <source>
        <dbReference type="Proteomes" id="UP000217768"/>
    </source>
</evidence>